<feature type="compositionally biased region" description="Acidic residues" evidence="17">
    <location>
        <begin position="1254"/>
        <end position="1264"/>
    </location>
</feature>
<feature type="compositionally biased region" description="Acidic residues" evidence="17">
    <location>
        <begin position="1274"/>
        <end position="1311"/>
    </location>
</feature>
<feature type="region of interest" description="Disordered" evidence="17">
    <location>
        <begin position="1010"/>
        <end position="1075"/>
    </location>
</feature>
<feature type="region of interest" description="Disordered" evidence="17">
    <location>
        <begin position="1415"/>
        <end position="1473"/>
    </location>
</feature>
<evidence type="ECO:0000256" key="14">
    <source>
        <dbReference type="ARBA" id="ARBA00033387"/>
    </source>
</evidence>
<evidence type="ECO:0000256" key="3">
    <source>
        <dbReference type="ARBA" id="ARBA00011926"/>
    </source>
</evidence>
<dbReference type="InterPro" id="IPR004181">
    <property type="entry name" value="Znf_MIZ"/>
</dbReference>
<dbReference type="CDD" id="cd16651">
    <property type="entry name" value="SPL-RING_NSE2"/>
    <property type="match status" value="1"/>
</dbReference>
<dbReference type="InterPro" id="IPR012935">
    <property type="entry name" value="NuBaID_N"/>
</dbReference>
<name>F2S5X3_TRIT1</name>
<feature type="compositionally biased region" description="Polar residues" evidence="17">
    <location>
        <begin position="360"/>
        <end position="370"/>
    </location>
</feature>
<accession>F2S5X3</accession>
<feature type="compositionally biased region" description="Acidic residues" evidence="17">
    <location>
        <begin position="826"/>
        <end position="835"/>
    </location>
</feature>
<comment type="function">
    <text evidence="1">Responsible for methylating the 5'-cap structure of mRNAs.</text>
</comment>
<sequence>MSYALASKKRKFHRVLDSISLGVSQKPTSPQQSSSGNKLMFDGTAQINPSIKRVRLSEGDDSDDSPVLLSGKAISRHSTPSTASLRPSFVPWDRERFLERLETFRNVERWKPQPDTINEVQWAKRGWSCTDKNRVECVGGCGHSVVVKLPDDIDELEEYDSEKIADRREVHSIHRLPLTNAETTLRNLQIRYKNLVSAGIRLPPINVLIFPEKFNLESTLAYLPPGILDSRAEISEPANTVPSSDTEGSTEKTLPALNKAAFALAFFGWDIAGEANAGLAGCKACFRRLGLWMYTPREDGTDPLYSELNVVGEHLDYCPWINPGSQSGNKSGQCGWEALGRVVESEHRRHMWSKNKPVQAEQTSSSQTENIPELLDEETRKTKDREWWAKLLRVRQVLQPKGTKKTKLREANGKSSPPDNSEPPQTQVKETDGTTPLTIETHGDVVEGSQNTQNDQSPNEKKRKLTESEQQQDKTKQQEHQPRSKRRRQEERLQRNRKRGKTPPSAYSRRDVPVPETRRSPSPIRRTPSPDAPVRQRKRPGGGARINAANIEALRRRQEERDRQQQAEAEQAAHARGVHDVVRQHYNAVPERGREWRKTESKIKGLRSFNNWIKSSLIQKFSPSEDFLARHNDRDLAGSASVAPDEEKPLLIVDLGCGKGGDLGKWQQAPQPVELYVGLDPADISLDQARERYMQMKNQRGRGRRGNPIFHAQFTPKDCFGESLADVPIIQRVGIDESVGPGGSMMSSRWGGGGFDVVVSMFTMHYAFENEVKTRQMLKNVAGLLKKGGRFIGVGPNSDVISAKVVEAHKKRKQKEENAKKKATEEPEDGEVEDSTDVVEWGNSIYRVKFPGKTPEDGVFRPAFGWKYFYFMEEAVEEIPEYVVPWEAFRALTEDYNLELQYRKPFLDIWREEKDDPVLGPLSERMGVRSRSDGSMLVNEDELEAASLYHAFCFYKRASTSEAMGAPLELPPYEPQIAPLTANTKRKVDTVIKSFHTRHLKIHLSHATGALSDSVGDTNDRLTEAKGRLEKLKRRRREREERRQREAGEGKDNELGDENDSSAERQREAEKFAQREEKLAQFEQLVKNTTERLEGGMRSLVDTEVQADKMLDLLSNILAQNSAEVPTKPQARARRARRNRDEEDSDANDDEQDEETEPPVEVEVIPASRTIADGLADKKREWESLSLAQRYGTNNSYKQFYRVLHESKHSGMDVPPLPHPSTWFQSLDVSRESNSQNKRRKKKRSQLVQTAEGVMEEGDVDDEGLQPSSSGDENSNESGEEDDNSEHGEDDEDGEEEEGGEEEEPTQEDMQDASSGDEVMIKSEKFSITCPLTLRPFDEPVSSTKCPHSFERSAIESMLNRSRQNTFVPLPNDSSRGRSMRCVKCPVCNVLITMHDLKRDPVLIRRVKKTIRMAAAEAEENNDEDGDEGEDVEMDEDDSVLMRRSKAANVERRVFVKSERTRSPSRIPDTQKE</sequence>
<evidence type="ECO:0000259" key="18">
    <source>
        <dbReference type="PROSITE" id="PS51562"/>
    </source>
</evidence>
<evidence type="ECO:0000256" key="13">
    <source>
        <dbReference type="ARBA" id="ARBA00032772"/>
    </source>
</evidence>
<feature type="compositionally biased region" description="Basic and acidic residues" evidence="17">
    <location>
        <begin position="553"/>
        <end position="577"/>
    </location>
</feature>
<feature type="region of interest" description="Disordered" evidence="17">
    <location>
        <begin position="347"/>
        <end position="377"/>
    </location>
</feature>
<keyword evidence="7" id="KW-0479">Metal-binding</keyword>
<evidence type="ECO:0000256" key="5">
    <source>
        <dbReference type="ARBA" id="ARBA00022679"/>
    </source>
</evidence>
<feature type="compositionally biased region" description="Basic and acidic residues" evidence="17">
    <location>
        <begin position="1038"/>
        <end position="1054"/>
    </location>
</feature>
<feature type="region of interest" description="Disordered" evidence="17">
    <location>
        <begin position="1121"/>
        <end position="1161"/>
    </location>
</feature>
<dbReference type="Pfam" id="PF03291">
    <property type="entry name" value="mRNA_G-N7_MeTrfase"/>
    <property type="match status" value="1"/>
</dbReference>
<comment type="catalytic activity">
    <reaction evidence="15">
        <text>a 5'-end (5'-triphosphoguanosine)-ribonucleoside in mRNA + S-adenosyl-L-methionine = a 5'-end (N(7)-methyl 5'-triphosphoguanosine)-ribonucleoside in mRNA + S-adenosyl-L-homocysteine</text>
        <dbReference type="Rhea" id="RHEA:67008"/>
        <dbReference type="Rhea" id="RHEA-COMP:17166"/>
        <dbReference type="Rhea" id="RHEA-COMP:17167"/>
        <dbReference type="ChEBI" id="CHEBI:57856"/>
        <dbReference type="ChEBI" id="CHEBI:59789"/>
        <dbReference type="ChEBI" id="CHEBI:156461"/>
        <dbReference type="ChEBI" id="CHEBI:167617"/>
        <dbReference type="EC" id="2.1.1.56"/>
    </reaction>
</comment>
<evidence type="ECO:0000313" key="19">
    <source>
        <dbReference type="EMBL" id="EGD98972.1"/>
    </source>
</evidence>
<dbReference type="EMBL" id="GG698516">
    <property type="protein sequence ID" value="EGD98972.1"/>
    <property type="molecule type" value="Genomic_DNA"/>
</dbReference>
<proteinExistence type="predicted"/>
<keyword evidence="6" id="KW-0949">S-adenosyl-L-methionine</keyword>
<feature type="compositionally biased region" description="Basic and acidic residues" evidence="17">
    <location>
        <begin position="465"/>
        <end position="494"/>
    </location>
</feature>
<gene>
    <name evidence="19" type="ORF">TESG_08572</name>
</gene>
<keyword evidence="5" id="KW-0808">Transferase</keyword>
<dbReference type="InterPro" id="IPR013083">
    <property type="entry name" value="Znf_RING/FYVE/PHD"/>
</dbReference>
<dbReference type="Pfam" id="PF07967">
    <property type="entry name" value="zf-C3HC"/>
    <property type="match status" value="1"/>
</dbReference>
<dbReference type="PROSITE" id="PS51562">
    <property type="entry name" value="RNA_CAP0_MT"/>
    <property type="match status" value="1"/>
</dbReference>
<evidence type="ECO:0000256" key="15">
    <source>
        <dbReference type="ARBA" id="ARBA00044712"/>
    </source>
</evidence>
<dbReference type="GO" id="GO:0003723">
    <property type="term" value="F:RNA binding"/>
    <property type="evidence" value="ECO:0007669"/>
    <property type="project" value="UniProtKB-KW"/>
</dbReference>
<dbReference type="GO" id="GO:0004482">
    <property type="term" value="F:mRNA 5'-cap (guanine-N7-)-methyltransferase activity"/>
    <property type="evidence" value="ECO:0007669"/>
    <property type="project" value="UniProtKB-EC"/>
</dbReference>
<dbReference type="Gene3D" id="3.40.50.150">
    <property type="entry name" value="Vaccinia Virus protein VP39"/>
    <property type="match status" value="1"/>
</dbReference>
<dbReference type="GO" id="GO:0005634">
    <property type="term" value="C:nucleus"/>
    <property type="evidence" value="ECO:0007669"/>
    <property type="project" value="UniProtKB-SubCell"/>
</dbReference>
<dbReference type="InterPro" id="IPR029063">
    <property type="entry name" value="SAM-dependent_MTases_sf"/>
</dbReference>
<keyword evidence="11" id="KW-0507">mRNA processing</keyword>
<dbReference type="Proteomes" id="UP000009172">
    <property type="component" value="Unassembled WGS sequence"/>
</dbReference>
<dbReference type="OrthoDB" id="10248867at2759"/>
<evidence type="ECO:0000256" key="11">
    <source>
        <dbReference type="ARBA" id="ARBA00023042"/>
    </source>
</evidence>
<evidence type="ECO:0000256" key="17">
    <source>
        <dbReference type="SAM" id="MobiDB-lite"/>
    </source>
</evidence>
<evidence type="ECO:0000313" key="20">
    <source>
        <dbReference type="Proteomes" id="UP000009172"/>
    </source>
</evidence>
<dbReference type="HOGENOM" id="CLU_004420_0_0_1"/>
<feature type="region of interest" description="Disordered" evidence="17">
    <location>
        <begin position="399"/>
        <end position="577"/>
    </location>
</feature>
<comment type="subcellular location">
    <subcellularLocation>
        <location evidence="2">Nucleus</location>
    </subcellularLocation>
</comment>
<feature type="compositionally biased region" description="Basic and acidic residues" evidence="17">
    <location>
        <begin position="1449"/>
        <end position="1462"/>
    </location>
</feature>
<dbReference type="FunFam" id="3.40.50.150:FF:000231">
    <property type="entry name" value="mRNA cap guanine-N7 methyltransferase"/>
    <property type="match status" value="1"/>
</dbReference>
<evidence type="ECO:0000256" key="6">
    <source>
        <dbReference type="ARBA" id="ARBA00022691"/>
    </source>
</evidence>
<dbReference type="PANTHER" id="PTHR12189">
    <property type="entry name" value="MRNA GUANINE-7- METHYLTRANSFERASE"/>
    <property type="match status" value="1"/>
</dbReference>
<reference evidence="20" key="1">
    <citation type="journal article" date="2012" name="MBio">
        <title>Comparative genome analysis of Trichophyton rubrum and related dermatophytes reveals candidate genes involved in infection.</title>
        <authorList>
            <person name="Martinez D.A."/>
            <person name="Oliver B.G."/>
            <person name="Graeser Y."/>
            <person name="Goldberg J.M."/>
            <person name="Li W."/>
            <person name="Martinez-Rossi N.M."/>
            <person name="Monod M."/>
            <person name="Shelest E."/>
            <person name="Barton R.C."/>
            <person name="Birch E."/>
            <person name="Brakhage A.A."/>
            <person name="Chen Z."/>
            <person name="Gurr S.J."/>
            <person name="Heiman D."/>
            <person name="Heitman J."/>
            <person name="Kosti I."/>
            <person name="Rossi A."/>
            <person name="Saif S."/>
            <person name="Samalova M."/>
            <person name="Saunders C.W."/>
            <person name="Shea T."/>
            <person name="Summerbell R.C."/>
            <person name="Xu J."/>
            <person name="Young S."/>
            <person name="Zeng Q."/>
            <person name="Birren B.W."/>
            <person name="Cuomo C.A."/>
            <person name="White T.C."/>
        </authorList>
    </citation>
    <scope>NUCLEOTIDE SEQUENCE [LARGE SCALE GENOMIC DNA]</scope>
    <source>
        <strain evidence="20">CBS 112818</strain>
    </source>
</reference>
<dbReference type="SUPFAM" id="SSF53335">
    <property type="entry name" value="S-adenosyl-L-methionine-dependent methyltransferases"/>
    <property type="match status" value="1"/>
</dbReference>
<keyword evidence="8" id="KW-0863">Zinc-finger</keyword>
<feature type="region of interest" description="Disordered" evidence="17">
    <location>
        <begin position="812"/>
        <end position="835"/>
    </location>
</feature>
<evidence type="ECO:0000256" key="1">
    <source>
        <dbReference type="ARBA" id="ARBA00003378"/>
    </source>
</evidence>
<dbReference type="PANTHER" id="PTHR12189:SF2">
    <property type="entry name" value="MRNA CAP GUANINE-N7 METHYLTRANSFERASE"/>
    <property type="match status" value="1"/>
</dbReference>
<keyword evidence="10" id="KW-0694">RNA-binding</keyword>
<dbReference type="Pfam" id="PF11789">
    <property type="entry name" value="zf-Nse"/>
    <property type="match status" value="1"/>
</dbReference>
<evidence type="ECO:0000256" key="4">
    <source>
        <dbReference type="ARBA" id="ARBA00022603"/>
    </source>
</evidence>
<evidence type="ECO:0000256" key="2">
    <source>
        <dbReference type="ARBA" id="ARBA00004123"/>
    </source>
</evidence>
<feature type="compositionally biased region" description="Basic and acidic residues" evidence="17">
    <location>
        <begin position="814"/>
        <end position="825"/>
    </location>
</feature>
<dbReference type="SUPFAM" id="SSF57850">
    <property type="entry name" value="RING/U-box"/>
    <property type="match status" value="1"/>
</dbReference>
<feature type="compositionally biased region" description="Polar residues" evidence="17">
    <location>
        <begin position="413"/>
        <end position="438"/>
    </location>
</feature>
<protein>
    <recommendedName>
        <fullName evidence="16">mRNA cap guanine-N(7) methyltransferase</fullName>
        <ecNumber evidence="3">2.1.1.56</ecNumber>
    </recommendedName>
    <alternativeName>
        <fullName evidence="13">mRNA (guanine-N(7))-methyltransferase</fullName>
    </alternativeName>
    <alternativeName>
        <fullName evidence="14">mRNA cap methyltransferase</fullName>
    </alternativeName>
</protein>
<feature type="compositionally biased region" description="Low complexity" evidence="17">
    <location>
        <begin position="520"/>
        <end position="529"/>
    </location>
</feature>
<dbReference type="Gene3D" id="3.30.40.10">
    <property type="entry name" value="Zinc/RING finger domain, C3HC4 (zinc finger)"/>
    <property type="match status" value="1"/>
</dbReference>
<keyword evidence="4 19" id="KW-0489">Methyltransferase</keyword>
<feature type="compositionally biased region" description="Polar residues" evidence="17">
    <location>
        <begin position="448"/>
        <end position="457"/>
    </location>
</feature>
<keyword evidence="20" id="KW-1185">Reference proteome</keyword>
<dbReference type="InterPro" id="IPR039753">
    <property type="entry name" value="RG7MT1"/>
</dbReference>
<evidence type="ECO:0000256" key="8">
    <source>
        <dbReference type="ARBA" id="ARBA00022771"/>
    </source>
</evidence>
<evidence type="ECO:0000256" key="9">
    <source>
        <dbReference type="ARBA" id="ARBA00022833"/>
    </source>
</evidence>
<evidence type="ECO:0000256" key="16">
    <source>
        <dbReference type="ARBA" id="ARBA00049739"/>
    </source>
</evidence>
<dbReference type="InterPro" id="IPR004971">
    <property type="entry name" value="mRNA_G-N7_MeTrfase_dom"/>
</dbReference>
<evidence type="ECO:0000256" key="12">
    <source>
        <dbReference type="ARBA" id="ARBA00023242"/>
    </source>
</evidence>
<organism evidence="19 20">
    <name type="scientific">Trichophyton tonsurans (strain CBS 112818)</name>
    <name type="common">Scalp ringworm fungus</name>
    <dbReference type="NCBI Taxonomy" id="647933"/>
    <lineage>
        <taxon>Eukaryota</taxon>
        <taxon>Fungi</taxon>
        <taxon>Dikarya</taxon>
        <taxon>Ascomycota</taxon>
        <taxon>Pezizomycotina</taxon>
        <taxon>Eurotiomycetes</taxon>
        <taxon>Eurotiomycetidae</taxon>
        <taxon>Onygenales</taxon>
        <taxon>Arthrodermataceae</taxon>
        <taxon>Trichophyton</taxon>
    </lineage>
</organism>
<feature type="domain" description="MRNA cap 0 methyltransferase" evidence="18">
    <location>
        <begin position="601"/>
        <end position="957"/>
    </location>
</feature>
<feature type="region of interest" description="Disordered" evidence="17">
    <location>
        <begin position="1209"/>
        <end position="1316"/>
    </location>
</feature>
<evidence type="ECO:0000256" key="7">
    <source>
        <dbReference type="ARBA" id="ARBA00022723"/>
    </source>
</evidence>
<feature type="compositionally biased region" description="Basic and acidic residues" evidence="17">
    <location>
        <begin position="508"/>
        <end position="519"/>
    </location>
</feature>
<feature type="compositionally biased region" description="Basic and acidic residues" evidence="17">
    <location>
        <begin position="1018"/>
        <end position="1030"/>
    </location>
</feature>
<keyword evidence="11" id="KW-0506">mRNA capping</keyword>
<dbReference type="EC" id="2.1.1.56" evidence="3"/>
<dbReference type="GO" id="GO:0008270">
    <property type="term" value="F:zinc ion binding"/>
    <property type="evidence" value="ECO:0007669"/>
    <property type="project" value="UniProtKB-KW"/>
</dbReference>
<feature type="compositionally biased region" description="Acidic residues" evidence="17">
    <location>
        <begin position="1142"/>
        <end position="1160"/>
    </location>
</feature>
<dbReference type="InterPro" id="IPR013909">
    <property type="entry name" value="NuBaID_C"/>
</dbReference>
<feature type="compositionally biased region" description="Acidic residues" evidence="17">
    <location>
        <begin position="1417"/>
        <end position="1439"/>
    </location>
</feature>
<evidence type="ECO:0000256" key="10">
    <source>
        <dbReference type="ARBA" id="ARBA00022884"/>
    </source>
</evidence>
<keyword evidence="9" id="KW-0862">Zinc</keyword>
<feature type="compositionally biased region" description="Basic and acidic residues" evidence="17">
    <location>
        <begin position="1062"/>
        <end position="1075"/>
    </location>
</feature>
<dbReference type="Pfam" id="PF08600">
    <property type="entry name" value="NuBaID_C"/>
    <property type="match status" value="1"/>
</dbReference>
<keyword evidence="12" id="KW-0539">Nucleus</keyword>